<name>A0A382G9K6_9ZZZZ</name>
<feature type="domain" description="NAD/GMP synthase" evidence="6">
    <location>
        <begin position="225"/>
        <end position="440"/>
    </location>
</feature>
<dbReference type="EMBL" id="UINC01054039">
    <property type="protein sequence ID" value="SVB71283.1"/>
    <property type="molecule type" value="Genomic_DNA"/>
</dbReference>
<evidence type="ECO:0000313" key="7">
    <source>
        <dbReference type="EMBL" id="SVB71283.1"/>
    </source>
</evidence>
<reference evidence="7" key="1">
    <citation type="submission" date="2018-05" db="EMBL/GenBank/DDBJ databases">
        <authorList>
            <person name="Lanie J.A."/>
            <person name="Ng W.-L."/>
            <person name="Kazmierczak K.M."/>
            <person name="Andrzejewski T.M."/>
            <person name="Davidsen T.M."/>
            <person name="Wayne K.J."/>
            <person name="Tettelin H."/>
            <person name="Glass J.I."/>
            <person name="Rusch D."/>
            <person name="Podicherti R."/>
            <person name="Tsui H.-C.T."/>
            <person name="Winkler M.E."/>
        </authorList>
    </citation>
    <scope>NUCLEOTIDE SEQUENCE</scope>
</reference>
<feature type="non-terminal residue" evidence="7">
    <location>
        <position position="503"/>
    </location>
</feature>
<dbReference type="UniPathway" id="UPA00253"/>
<sequence>PGVHPKTLQPNYRFFDDDRHFYSLRNLADDAGRSVDDWIVPFEVPTVSGSFRFGAQLCEDLWCDDYTSHGDPLDTYGLFAQRQVDAVFNLSASPWTWQKNDKRHRTVRQTLTRQGESGAPVPFLYVNQVGAQNNGKNVLVFDGDTTAYEADGTLAAQAAPWRESILCVGGGADPDLLAVEPSAVVTVPVDEAIGPRTSTTEVESVLSATVAGLHHLDELRGGGRYLVALSGGIDSSVVACLLERAFGAERVFAVNMPTRHNAEVTQDNARQLAASLRIDYLSVPIEDLYGTVADVIGPLEFSRSKGEYTRLVDENIQARIRFSDILSGIAAKHDLLFTNNGNKTELALGYTTLYGDLSGAVAPIADLYKVQVFELGEYLNHVYGEQIIPRNLLDQETVPSAELSEEQDVTRGLGDLIKYGYHDAVLRQLIEYRRHPVDLIRWMLQGTFFEHLGWEDTETFAEYFPDASSWLDDLEWIERQLRVSYFKRIQAPPLIVLSKRAFG</sequence>
<protein>
    <recommendedName>
        <fullName evidence="6">NAD/GMP synthase domain-containing protein</fullName>
    </recommendedName>
</protein>
<accession>A0A382G9K6</accession>
<dbReference type="SUPFAM" id="SSF52402">
    <property type="entry name" value="Adenine nucleotide alpha hydrolases-like"/>
    <property type="match status" value="1"/>
</dbReference>
<keyword evidence="5" id="KW-0520">NAD</keyword>
<dbReference type="InterPro" id="IPR014445">
    <property type="entry name" value="Gln-dep_NAD_synthase"/>
</dbReference>
<dbReference type="GO" id="GO:0005737">
    <property type="term" value="C:cytoplasm"/>
    <property type="evidence" value="ECO:0007669"/>
    <property type="project" value="InterPro"/>
</dbReference>
<dbReference type="Gene3D" id="3.60.110.10">
    <property type="entry name" value="Carbon-nitrogen hydrolase"/>
    <property type="match status" value="1"/>
</dbReference>
<keyword evidence="3" id="KW-0547">Nucleotide-binding</keyword>
<dbReference type="SUPFAM" id="SSF56317">
    <property type="entry name" value="Carbon-nitrogen hydrolase"/>
    <property type="match status" value="1"/>
</dbReference>
<keyword evidence="2" id="KW-0436">Ligase</keyword>
<dbReference type="GO" id="GO:0004359">
    <property type="term" value="F:glutaminase activity"/>
    <property type="evidence" value="ECO:0007669"/>
    <property type="project" value="InterPro"/>
</dbReference>
<organism evidence="7">
    <name type="scientific">marine metagenome</name>
    <dbReference type="NCBI Taxonomy" id="408172"/>
    <lineage>
        <taxon>unclassified sequences</taxon>
        <taxon>metagenomes</taxon>
        <taxon>ecological metagenomes</taxon>
    </lineage>
</organism>
<evidence type="ECO:0000259" key="6">
    <source>
        <dbReference type="Pfam" id="PF02540"/>
    </source>
</evidence>
<feature type="non-terminal residue" evidence="7">
    <location>
        <position position="1"/>
    </location>
</feature>
<gene>
    <name evidence="7" type="ORF">METZ01_LOCUS224137</name>
</gene>
<proteinExistence type="predicted"/>
<evidence type="ECO:0000256" key="5">
    <source>
        <dbReference type="ARBA" id="ARBA00023027"/>
    </source>
</evidence>
<dbReference type="InterPro" id="IPR003694">
    <property type="entry name" value="NAD_synthase"/>
</dbReference>
<dbReference type="InterPro" id="IPR014729">
    <property type="entry name" value="Rossmann-like_a/b/a_fold"/>
</dbReference>
<evidence type="ECO:0000256" key="4">
    <source>
        <dbReference type="ARBA" id="ARBA00022840"/>
    </source>
</evidence>
<evidence type="ECO:0000256" key="1">
    <source>
        <dbReference type="ARBA" id="ARBA00004790"/>
    </source>
</evidence>
<dbReference type="GO" id="GO:0005524">
    <property type="term" value="F:ATP binding"/>
    <property type="evidence" value="ECO:0007669"/>
    <property type="project" value="UniProtKB-KW"/>
</dbReference>
<dbReference type="NCBIfam" id="TIGR00552">
    <property type="entry name" value="nadE"/>
    <property type="match status" value="1"/>
</dbReference>
<comment type="pathway">
    <text evidence="1">Cofactor biosynthesis; NAD(+) biosynthesis.</text>
</comment>
<dbReference type="InterPro" id="IPR036526">
    <property type="entry name" value="C-N_Hydrolase_sf"/>
</dbReference>
<dbReference type="GO" id="GO:0009435">
    <property type="term" value="P:NAD+ biosynthetic process"/>
    <property type="evidence" value="ECO:0007669"/>
    <property type="project" value="UniProtKB-UniPathway"/>
</dbReference>
<dbReference type="Gene3D" id="3.40.50.620">
    <property type="entry name" value="HUPs"/>
    <property type="match status" value="1"/>
</dbReference>
<dbReference type="PIRSF" id="PIRSF006630">
    <property type="entry name" value="NADS_GAT"/>
    <property type="match status" value="1"/>
</dbReference>
<dbReference type="GO" id="GO:0003952">
    <property type="term" value="F:NAD+ synthase (glutamine-hydrolyzing) activity"/>
    <property type="evidence" value="ECO:0007669"/>
    <property type="project" value="InterPro"/>
</dbReference>
<dbReference type="InterPro" id="IPR022310">
    <property type="entry name" value="NAD/GMP_synthase"/>
</dbReference>
<dbReference type="PANTHER" id="PTHR23090">
    <property type="entry name" value="NH 3 /GLUTAMINE-DEPENDENT NAD + SYNTHETASE"/>
    <property type="match status" value="1"/>
</dbReference>
<dbReference type="CDD" id="cd00553">
    <property type="entry name" value="NAD_synthase"/>
    <property type="match status" value="1"/>
</dbReference>
<evidence type="ECO:0000256" key="2">
    <source>
        <dbReference type="ARBA" id="ARBA00022598"/>
    </source>
</evidence>
<dbReference type="Pfam" id="PF02540">
    <property type="entry name" value="NAD_synthase"/>
    <property type="match status" value="1"/>
</dbReference>
<evidence type="ECO:0000256" key="3">
    <source>
        <dbReference type="ARBA" id="ARBA00022741"/>
    </source>
</evidence>
<keyword evidence="4" id="KW-0067">ATP-binding</keyword>
<dbReference type="AlphaFoldDB" id="A0A382G9K6"/>
<dbReference type="PANTHER" id="PTHR23090:SF9">
    <property type="entry name" value="GLUTAMINE-DEPENDENT NAD(+) SYNTHETASE"/>
    <property type="match status" value="1"/>
</dbReference>